<dbReference type="EMBL" id="JAAZSQ010000001">
    <property type="protein sequence ID" value="NKX53063.1"/>
    <property type="molecule type" value="Genomic_DNA"/>
</dbReference>
<evidence type="ECO:0000313" key="2">
    <source>
        <dbReference type="Proteomes" id="UP000544090"/>
    </source>
</evidence>
<dbReference type="AlphaFoldDB" id="A0A7X6K554"/>
<dbReference type="Proteomes" id="UP000544090">
    <property type="component" value="Unassembled WGS sequence"/>
</dbReference>
<organism evidence="1 2">
    <name type="scientific">Arthrobacter mobilis</name>
    <dbReference type="NCBI Taxonomy" id="2724944"/>
    <lineage>
        <taxon>Bacteria</taxon>
        <taxon>Bacillati</taxon>
        <taxon>Actinomycetota</taxon>
        <taxon>Actinomycetes</taxon>
        <taxon>Micrococcales</taxon>
        <taxon>Micrococcaceae</taxon>
        <taxon>Arthrobacter</taxon>
    </lineage>
</organism>
<dbReference type="RefSeq" id="WP_168484416.1">
    <property type="nucleotide sequence ID" value="NZ_JAAZSQ010000001.1"/>
</dbReference>
<accession>A0A7X6K554</accession>
<gene>
    <name evidence="1" type="ORF">HGG74_00640</name>
</gene>
<evidence type="ECO:0008006" key="3">
    <source>
        <dbReference type="Google" id="ProtNLM"/>
    </source>
</evidence>
<name>A0A7X6K554_9MICC</name>
<sequence length="108" mass="10747">MNGKLKVLVRVDLEGSAACISVGGPVTSRNVHALYSLAKRANSLAAGLEITIDLSAAQVEPAVLDELQACAGAQRLPASADPAQAGCRLRVVAGAASGSRTAVPALAG</sequence>
<proteinExistence type="predicted"/>
<keyword evidence="2" id="KW-1185">Reference proteome</keyword>
<reference evidence="1 2" key="1">
    <citation type="submission" date="2020-04" db="EMBL/GenBank/DDBJ databases">
        <title>Arthrobacter sp. nov.</title>
        <authorList>
            <person name="Liu S."/>
        </authorList>
    </citation>
    <scope>NUCLEOTIDE SEQUENCE [LARGE SCALE GENOMIC DNA]</scope>
    <source>
        <strain evidence="1 2">E918</strain>
    </source>
</reference>
<evidence type="ECO:0000313" key="1">
    <source>
        <dbReference type="EMBL" id="NKX53063.1"/>
    </source>
</evidence>
<comment type="caution">
    <text evidence="1">The sequence shown here is derived from an EMBL/GenBank/DDBJ whole genome shotgun (WGS) entry which is preliminary data.</text>
</comment>
<protein>
    <recommendedName>
        <fullName evidence="3">STAS domain-containing protein</fullName>
    </recommendedName>
</protein>